<dbReference type="EC" id="2.7.1.33" evidence="4"/>
<gene>
    <name evidence="13" type="ORF">SSS_6733</name>
</gene>
<keyword evidence="8 13" id="KW-0418">Kinase</keyword>
<dbReference type="InterPro" id="IPR043129">
    <property type="entry name" value="ATPase_NBD"/>
</dbReference>
<dbReference type="EnsemblMetazoa" id="SSS_6733s_mrna">
    <property type="protein sequence ID" value="KAF7490485.1"/>
    <property type="gene ID" value="SSS_6733"/>
</dbReference>
<reference evidence="13" key="2">
    <citation type="submission" date="2020-01" db="EMBL/GenBank/DDBJ databases">
        <authorList>
            <person name="Korhonen P.K.K."/>
            <person name="Guangxu M.G."/>
            <person name="Wang T.W."/>
            <person name="Stroehlein A.J.S."/>
            <person name="Young N.D."/>
            <person name="Ang C.-S.A."/>
            <person name="Fernando D.W.F."/>
            <person name="Lu H.L."/>
            <person name="Taylor S.T."/>
            <person name="Ehtesham M.E.M."/>
            <person name="Najaraj S.H.N."/>
            <person name="Harsha G.H.G."/>
            <person name="Madugundu A.M."/>
            <person name="Renuse S.R."/>
            <person name="Holt D.H."/>
            <person name="Pandey A.P."/>
            <person name="Papenfuss A.P."/>
            <person name="Gasser R.B.G."/>
            <person name="Fischer K.F."/>
        </authorList>
    </citation>
    <scope>NUCLEOTIDE SEQUENCE</scope>
    <source>
        <strain evidence="13">SSS_KF_BRIS2020</strain>
    </source>
</reference>
<feature type="compositionally biased region" description="Low complexity" evidence="12">
    <location>
        <begin position="51"/>
        <end position="70"/>
    </location>
</feature>
<evidence type="ECO:0000256" key="5">
    <source>
        <dbReference type="ARBA" id="ARBA00022490"/>
    </source>
</evidence>
<evidence type="ECO:0000256" key="12">
    <source>
        <dbReference type="SAM" id="MobiDB-lite"/>
    </source>
</evidence>
<evidence type="ECO:0000256" key="8">
    <source>
        <dbReference type="ARBA" id="ARBA00022777"/>
    </source>
</evidence>
<dbReference type="GO" id="GO:0005829">
    <property type="term" value="C:cytosol"/>
    <property type="evidence" value="ECO:0007669"/>
    <property type="project" value="TreeGrafter"/>
</dbReference>
<dbReference type="GO" id="GO:0015937">
    <property type="term" value="P:coenzyme A biosynthetic process"/>
    <property type="evidence" value="ECO:0007669"/>
    <property type="project" value="UniProtKB-KW"/>
</dbReference>
<dbReference type="EMBL" id="WVUK01000062">
    <property type="protein sequence ID" value="KAF7490485.1"/>
    <property type="molecule type" value="Genomic_DNA"/>
</dbReference>
<dbReference type="InterPro" id="IPR004567">
    <property type="entry name" value="Type_II_PanK"/>
</dbReference>
<evidence type="ECO:0000256" key="3">
    <source>
        <dbReference type="ARBA" id="ARBA00005225"/>
    </source>
</evidence>
<evidence type="ECO:0000313" key="13">
    <source>
        <dbReference type="EMBL" id="KAF7490485.1"/>
    </source>
</evidence>
<dbReference type="Pfam" id="PF03630">
    <property type="entry name" value="Fumble"/>
    <property type="match status" value="1"/>
</dbReference>
<dbReference type="AlphaFoldDB" id="A0A834VCG8"/>
<keyword evidence="5" id="KW-0963">Cytoplasm</keyword>
<dbReference type="OrthoDB" id="275583at2759"/>
<evidence type="ECO:0000256" key="9">
    <source>
        <dbReference type="ARBA" id="ARBA00022840"/>
    </source>
</evidence>
<dbReference type="PANTHER" id="PTHR12280">
    <property type="entry name" value="PANTOTHENATE KINASE"/>
    <property type="match status" value="1"/>
</dbReference>
<evidence type="ECO:0000256" key="10">
    <source>
        <dbReference type="ARBA" id="ARBA00022993"/>
    </source>
</evidence>
<comment type="catalytic activity">
    <reaction evidence="1">
        <text>(R)-pantothenate + ATP = (R)-4'-phosphopantothenate + ADP + H(+)</text>
        <dbReference type="Rhea" id="RHEA:16373"/>
        <dbReference type="ChEBI" id="CHEBI:10986"/>
        <dbReference type="ChEBI" id="CHEBI:15378"/>
        <dbReference type="ChEBI" id="CHEBI:29032"/>
        <dbReference type="ChEBI" id="CHEBI:30616"/>
        <dbReference type="ChEBI" id="CHEBI:456216"/>
        <dbReference type="EC" id="2.7.1.33"/>
    </reaction>
</comment>
<keyword evidence="15" id="KW-1185">Reference proteome</keyword>
<evidence type="ECO:0000256" key="4">
    <source>
        <dbReference type="ARBA" id="ARBA00012102"/>
    </source>
</evidence>
<comment type="similarity">
    <text evidence="11">Belongs to the type II pantothenate kinase family.</text>
</comment>
<evidence type="ECO:0000313" key="14">
    <source>
        <dbReference type="EnsemblMetazoa" id="KAF7490485.1"/>
    </source>
</evidence>
<comment type="subcellular location">
    <subcellularLocation>
        <location evidence="2">Cytoplasm</location>
    </subcellularLocation>
</comment>
<evidence type="ECO:0000256" key="11">
    <source>
        <dbReference type="ARBA" id="ARBA00060870"/>
    </source>
</evidence>
<accession>A0A834VCG8</accession>
<feature type="region of interest" description="Disordered" evidence="12">
    <location>
        <begin position="596"/>
        <end position="621"/>
    </location>
</feature>
<evidence type="ECO:0000256" key="6">
    <source>
        <dbReference type="ARBA" id="ARBA00022679"/>
    </source>
</evidence>
<keyword evidence="10" id="KW-0173">Coenzyme A biosynthesis</keyword>
<reference evidence="15" key="1">
    <citation type="journal article" date="2020" name="PLoS Negl. Trop. Dis.">
        <title>High-quality nuclear genome for Sarcoptes scabiei-A critical resource for a neglected parasite.</title>
        <authorList>
            <person name="Korhonen P.K."/>
            <person name="Gasser R.B."/>
            <person name="Ma G."/>
            <person name="Wang T."/>
            <person name="Stroehlein A.J."/>
            <person name="Young N.D."/>
            <person name="Ang C.S."/>
            <person name="Fernando D.D."/>
            <person name="Lu H.C."/>
            <person name="Taylor S."/>
            <person name="Reynolds S.L."/>
            <person name="Mofiz E."/>
            <person name="Najaraj S.H."/>
            <person name="Gowda H."/>
            <person name="Madugundu A."/>
            <person name="Renuse S."/>
            <person name="Holt D."/>
            <person name="Pandey A."/>
            <person name="Papenfuss A.T."/>
            <person name="Fischer K."/>
        </authorList>
    </citation>
    <scope>NUCLEOTIDE SEQUENCE [LARGE SCALE GENOMIC DNA]</scope>
</reference>
<dbReference type="NCBIfam" id="TIGR00555">
    <property type="entry name" value="panK_eukar"/>
    <property type="match status" value="1"/>
</dbReference>
<keyword evidence="9" id="KW-0067">ATP-binding</keyword>
<dbReference type="PANTHER" id="PTHR12280:SF30">
    <property type="entry name" value="FUMBLE"/>
    <property type="match status" value="1"/>
</dbReference>
<dbReference type="Proteomes" id="UP000070412">
    <property type="component" value="Unassembled WGS sequence"/>
</dbReference>
<dbReference type="FunFam" id="3.30.420.40:FF:000025">
    <property type="entry name" value="pantothenate kinase 2, mitochondrial"/>
    <property type="match status" value="1"/>
</dbReference>
<keyword evidence="6" id="KW-0808">Transferase</keyword>
<dbReference type="GO" id="GO:0005524">
    <property type="term" value="F:ATP binding"/>
    <property type="evidence" value="ECO:0007669"/>
    <property type="project" value="UniProtKB-KW"/>
</dbReference>
<evidence type="ECO:0000313" key="15">
    <source>
        <dbReference type="Proteomes" id="UP000070412"/>
    </source>
</evidence>
<dbReference type="GO" id="GO:0005634">
    <property type="term" value="C:nucleus"/>
    <property type="evidence" value="ECO:0007669"/>
    <property type="project" value="TreeGrafter"/>
</dbReference>
<comment type="pathway">
    <text evidence="3">Cofactor biosynthesis; coenzyme A biosynthesis; CoA from (R)-pantothenate: step 1/5.</text>
</comment>
<dbReference type="SUPFAM" id="SSF53067">
    <property type="entry name" value="Actin-like ATPase domain"/>
    <property type="match status" value="2"/>
</dbReference>
<feature type="compositionally biased region" description="Low complexity" evidence="12">
    <location>
        <begin position="596"/>
        <end position="613"/>
    </location>
</feature>
<dbReference type="GO" id="GO:0004594">
    <property type="term" value="F:pantothenate kinase activity"/>
    <property type="evidence" value="ECO:0007669"/>
    <property type="project" value="UniProtKB-EC"/>
</dbReference>
<sequence length="621" mass="68944">MTSKVIKSSRSKIVGGAPSSSVPSSASLFCNHCKDKIPFETETNSVSFALSTPSSSSSSTTTTTTTTKTSNDLINPYREENYLRKKNSALLRSRKLSPGISNDPIVRLDQREELDKHNLNAPKSYIVRKKFEDTNVDNNNLADNFNNNNPISKLEESDLIVLEKSDLSKSNYDFKPYRKNEIMSRKIDADNVRTNGFDTDNKNEVKNINQFSETLMNSNNEFPFLLDETIAQPPMPWFGIDIGGTLVKLVYFEPTDVPDEPKTDESETLKQIRHYLKCNSSYGKTGIRDIHLQMDNCCINGRIGTLHFIRFPTAEMPIFLNLTKSKGIASMASTICATGGGAFKFETDFREQFDLQFHKFDELDSLIHGIHYIEASNPNECYYFANAQTPSQAVKCPFDFSRPYPFLVVNIGSGVSILAVYSPGSYRRVSGSSLGGGTFLGLCSLLTGCETFEDAIKLAAKGDSTKVDKSVRDIYGGDYSKFRLSADTVASSFGQMCSKERRQSVSKEDLARATLVTITNNIGSIAKMSAISEKIDRIVFVGNFLRVNEISLKLLAYAMDYWSEGQMKALFLEHEGYFGAVGCLLELMKTGSMQKSSHTATSSSTLTASQTNTITPLDRKK</sequence>
<proteinExistence type="inferred from homology"/>
<keyword evidence="7" id="KW-0547">Nucleotide-binding</keyword>
<protein>
    <recommendedName>
        <fullName evidence="4">pantothenate kinase</fullName>
        <ecNumber evidence="4">2.7.1.33</ecNumber>
    </recommendedName>
</protein>
<feature type="region of interest" description="Disordered" evidence="12">
    <location>
        <begin position="49"/>
        <end position="72"/>
    </location>
</feature>
<name>A0A834VCG8_SARSC</name>
<dbReference type="Gene3D" id="3.30.420.40">
    <property type="match status" value="1"/>
</dbReference>
<evidence type="ECO:0000256" key="2">
    <source>
        <dbReference type="ARBA" id="ARBA00004496"/>
    </source>
</evidence>
<feature type="region of interest" description="Disordered" evidence="12">
    <location>
        <begin position="1"/>
        <end position="24"/>
    </location>
</feature>
<dbReference type="Gene3D" id="3.30.420.510">
    <property type="match status" value="1"/>
</dbReference>
<organism evidence="13">
    <name type="scientific">Sarcoptes scabiei</name>
    <name type="common">Itch mite</name>
    <name type="synonym">Acarus scabiei</name>
    <dbReference type="NCBI Taxonomy" id="52283"/>
    <lineage>
        <taxon>Eukaryota</taxon>
        <taxon>Metazoa</taxon>
        <taxon>Ecdysozoa</taxon>
        <taxon>Arthropoda</taxon>
        <taxon>Chelicerata</taxon>
        <taxon>Arachnida</taxon>
        <taxon>Acari</taxon>
        <taxon>Acariformes</taxon>
        <taxon>Sarcoptiformes</taxon>
        <taxon>Astigmata</taxon>
        <taxon>Psoroptidia</taxon>
        <taxon>Sarcoptoidea</taxon>
        <taxon>Sarcoptidae</taxon>
        <taxon>Sarcoptinae</taxon>
        <taxon>Sarcoptes</taxon>
    </lineage>
</organism>
<evidence type="ECO:0000256" key="1">
    <source>
        <dbReference type="ARBA" id="ARBA00001206"/>
    </source>
</evidence>
<reference evidence="14" key="3">
    <citation type="submission" date="2022-06" db="UniProtKB">
        <authorList>
            <consortium name="EnsemblMetazoa"/>
        </authorList>
    </citation>
    <scope>IDENTIFICATION</scope>
</reference>
<dbReference type="CDD" id="cd24122">
    <property type="entry name" value="ASKHA_NBD_PanK-II_Pank1-like"/>
    <property type="match status" value="1"/>
</dbReference>
<evidence type="ECO:0000256" key="7">
    <source>
        <dbReference type="ARBA" id="ARBA00022741"/>
    </source>
</evidence>